<gene>
    <name evidence="2" type="ORF">GCM10017667_02040</name>
</gene>
<dbReference type="EMBL" id="BNBE01000001">
    <property type="protein sequence ID" value="GHF78269.1"/>
    <property type="molecule type" value="Genomic_DNA"/>
</dbReference>
<reference evidence="2" key="1">
    <citation type="journal article" date="2014" name="Int. J. Syst. Evol. Microbiol.">
        <title>Complete genome sequence of Corynebacterium casei LMG S-19264T (=DSM 44701T), isolated from a smear-ripened cheese.</title>
        <authorList>
            <consortium name="US DOE Joint Genome Institute (JGI-PGF)"/>
            <person name="Walter F."/>
            <person name="Albersmeier A."/>
            <person name="Kalinowski J."/>
            <person name="Ruckert C."/>
        </authorList>
    </citation>
    <scope>NUCLEOTIDE SEQUENCE</scope>
    <source>
        <strain evidence="2">JCM 4122</strain>
    </source>
</reference>
<dbReference type="Proteomes" id="UP000632849">
    <property type="component" value="Unassembled WGS sequence"/>
</dbReference>
<organism evidence="2 3">
    <name type="scientific">Streptomyces filamentosus</name>
    <name type="common">Streptomyces roseosporus</name>
    <dbReference type="NCBI Taxonomy" id="67294"/>
    <lineage>
        <taxon>Bacteria</taxon>
        <taxon>Bacillati</taxon>
        <taxon>Actinomycetota</taxon>
        <taxon>Actinomycetes</taxon>
        <taxon>Kitasatosporales</taxon>
        <taxon>Streptomycetaceae</taxon>
        <taxon>Streptomyces</taxon>
    </lineage>
</organism>
<evidence type="ECO:0000256" key="1">
    <source>
        <dbReference type="SAM" id="MobiDB-lite"/>
    </source>
</evidence>
<feature type="region of interest" description="Disordered" evidence="1">
    <location>
        <begin position="664"/>
        <end position="698"/>
    </location>
</feature>
<dbReference type="RefSeq" id="WP_190040535.1">
    <property type="nucleotide sequence ID" value="NZ_BNBE01000001.1"/>
</dbReference>
<evidence type="ECO:0008006" key="4">
    <source>
        <dbReference type="Google" id="ProtNLM"/>
    </source>
</evidence>
<name>A0A919EHB7_STRFL</name>
<dbReference type="AlphaFoldDB" id="A0A919EHB7"/>
<feature type="compositionally biased region" description="Basic and acidic residues" evidence="1">
    <location>
        <begin position="664"/>
        <end position="675"/>
    </location>
</feature>
<reference evidence="2" key="2">
    <citation type="submission" date="2020-09" db="EMBL/GenBank/DDBJ databases">
        <authorList>
            <person name="Sun Q."/>
            <person name="Ohkuma M."/>
        </authorList>
    </citation>
    <scope>NUCLEOTIDE SEQUENCE</scope>
    <source>
        <strain evidence="2">JCM 4122</strain>
    </source>
</reference>
<protein>
    <recommendedName>
        <fullName evidence="4">AG2 protein</fullName>
    </recommendedName>
</protein>
<sequence length="698" mass="77511">MDLEALRQGSFGQLSQAITAWKGVADKLKALETDARDDLKAKADKANWAGANATVSRSFITKTAGEFSDAHTQAQSIHDILKDTHDELVSYKQQLDQALERGRQKNLTVTSIPGGFTVTMLIHPDRAAKGHDVPDHSPQDAEHLRDVVERILNRATESDSTAATVLRALVDQAETGFSGAKYGDRDTAIDALRKAEEAAKLLKEKGDEMSPEEFQKLNGLLASYKNDPLFQEKFATQVGPKAMLEFWADLSSPDNPNELTRTLDRTQLNQLGEFQKNLGAVLGGATQSDSSAMRNWENDMVWLSGERYKTRGAEVYGYQIMSNLMRTGDYDDQFLNKYGNQLVATEEKMKIPGNYYQGMGQMMPKMNFIGDDDFGRDPMTGFMTALSNSPDAATQFFNTKEPQDNAQWVLKERPSFDDSPLKDGPNEALDATGKAMFAAVSGATGPDAPKSEFGEHPPERREAMKRTLDILASTGNDFPPELRDDMAYSMGSHSDWVHKSMSSPLVKHELDSGQLMEVSKQISRNQESYTLLNKQMHGAIAADIYTEKTHPEDSLDRAGRTIGFLEEARYQATNDEKGEKLADASWEKAGRYHAIGGLVTPWHPAGDAAQRVVDLITSKMLEDEQNRINADATSDHTKTYENRRFELQKLADIWYQENKEWAEDPTHEGFSKEHGVYAQIEGSANDGNKKAEGVAGIQ</sequence>
<comment type="caution">
    <text evidence="2">The sequence shown here is derived from an EMBL/GenBank/DDBJ whole genome shotgun (WGS) entry which is preliminary data.</text>
</comment>
<proteinExistence type="predicted"/>
<evidence type="ECO:0000313" key="2">
    <source>
        <dbReference type="EMBL" id="GHF78269.1"/>
    </source>
</evidence>
<evidence type="ECO:0000313" key="3">
    <source>
        <dbReference type="Proteomes" id="UP000632849"/>
    </source>
</evidence>
<accession>A0A919EHB7</accession>
<keyword evidence="3" id="KW-1185">Reference proteome</keyword>